<evidence type="ECO:0000313" key="2">
    <source>
        <dbReference type="Proteomes" id="UP000053676"/>
    </source>
</evidence>
<dbReference type="AlphaFoldDB" id="W2T7P6"/>
<dbReference type="Proteomes" id="UP000053676">
    <property type="component" value="Unassembled WGS sequence"/>
</dbReference>
<reference evidence="2" key="1">
    <citation type="journal article" date="2014" name="Nat. Genet.">
        <title>Genome of the human hookworm Necator americanus.</title>
        <authorList>
            <person name="Tang Y.T."/>
            <person name="Gao X."/>
            <person name="Rosa B.A."/>
            <person name="Abubucker S."/>
            <person name="Hallsworth-Pepin K."/>
            <person name="Martin J."/>
            <person name="Tyagi R."/>
            <person name="Heizer E."/>
            <person name="Zhang X."/>
            <person name="Bhonagiri-Palsikar V."/>
            <person name="Minx P."/>
            <person name="Warren W.C."/>
            <person name="Wang Q."/>
            <person name="Zhan B."/>
            <person name="Hotez P.J."/>
            <person name="Sternberg P.W."/>
            <person name="Dougall A."/>
            <person name="Gaze S.T."/>
            <person name="Mulvenna J."/>
            <person name="Sotillo J."/>
            <person name="Ranganathan S."/>
            <person name="Rabelo E.M."/>
            <person name="Wilson R.K."/>
            <person name="Felgner P.L."/>
            <person name="Bethony J."/>
            <person name="Hawdon J.M."/>
            <person name="Gasser R.B."/>
            <person name="Loukas A."/>
            <person name="Mitreva M."/>
        </authorList>
    </citation>
    <scope>NUCLEOTIDE SEQUENCE [LARGE SCALE GENOMIC DNA]</scope>
</reference>
<dbReference type="EMBL" id="KI660146">
    <property type="protein sequence ID" value="ETN77883.1"/>
    <property type="molecule type" value="Genomic_DNA"/>
</dbReference>
<accession>W2T7P6</accession>
<protein>
    <submittedName>
        <fullName evidence="1">Uncharacterized protein</fullName>
    </submittedName>
</protein>
<name>W2T7P6_NECAM</name>
<gene>
    <name evidence="1" type="ORF">NECAME_03055</name>
</gene>
<proteinExistence type="predicted"/>
<evidence type="ECO:0000313" key="1">
    <source>
        <dbReference type="EMBL" id="ETN77883.1"/>
    </source>
</evidence>
<dbReference type="KEGG" id="nai:NECAME_03055"/>
<dbReference type="STRING" id="51031.W2T7P6"/>
<sequence length="41" mass="4899">MAISIRNACVFSRNELNPDTFVFRVFIEEPFDRNNTARLYM</sequence>
<organism evidence="1 2">
    <name type="scientific">Necator americanus</name>
    <name type="common">Human hookworm</name>
    <dbReference type="NCBI Taxonomy" id="51031"/>
    <lineage>
        <taxon>Eukaryota</taxon>
        <taxon>Metazoa</taxon>
        <taxon>Ecdysozoa</taxon>
        <taxon>Nematoda</taxon>
        <taxon>Chromadorea</taxon>
        <taxon>Rhabditida</taxon>
        <taxon>Rhabditina</taxon>
        <taxon>Rhabditomorpha</taxon>
        <taxon>Strongyloidea</taxon>
        <taxon>Ancylostomatidae</taxon>
        <taxon>Bunostominae</taxon>
        <taxon>Necator</taxon>
    </lineage>
</organism>
<dbReference type="OrthoDB" id="2274644at2759"/>
<keyword evidence="2" id="KW-1185">Reference proteome</keyword>